<dbReference type="EMBL" id="GBRH01282619">
    <property type="protein sequence ID" value="JAD15276.1"/>
    <property type="molecule type" value="Transcribed_RNA"/>
</dbReference>
<reference evidence="1" key="2">
    <citation type="journal article" date="2015" name="Data Brief">
        <title>Shoot transcriptome of the giant reed, Arundo donax.</title>
        <authorList>
            <person name="Barrero R.A."/>
            <person name="Guerrero F.D."/>
            <person name="Moolhuijzen P."/>
            <person name="Goolsby J.A."/>
            <person name="Tidwell J."/>
            <person name="Bellgard S.E."/>
            <person name="Bellgard M.I."/>
        </authorList>
    </citation>
    <scope>NUCLEOTIDE SEQUENCE</scope>
    <source>
        <tissue evidence="1">Shoot tissue taken approximately 20 cm above the soil surface</tissue>
    </source>
</reference>
<dbReference type="AlphaFoldDB" id="A0A0A9UBY4"/>
<accession>A0A0A9UBY4</accession>
<protein>
    <submittedName>
        <fullName evidence="1">Uncharacterized protein</fullName>
    </submittedName>
</protein>
<evidence type="ECO:0000313" key="1">
    <source>
        <dbReference type="EMBL" id="JAD15276.1"/>
    </source>
</evidence>
<proteinExistence type="predicted"/>
<reference evidence="1" key="1">
    <citation type="submission" date="2014-09" db="EMBL/GenBank/DDBJ databases">
        <authorList>
            <person name="Magalhaes I.L.F."/>
            <person name="Oliveira U."/>
            <person name="Santos F.R."/>
            <person name="Vidigal T.H.D.A."/>
            <person name="Brescovit A.D."/>
            <person name="Santos A.J."/>
        </authorList>
    </citation>
    <scope>NUCLEOTIDE SEQUENCE</scope>
    <source>
        <tissue evidence="1">Shoot tissue taken approximately 20 cm above the soil surface</tissue>
    </source>
</reference>
<name>A0A0A9UBY4_ARUDO</name>
<organism evidence="1">
    <name type="scientific">Arundo donax</name>
    <name type="common">Giant reed</name>
    <name type="synonym">Donax arundinaceus</name>
    <dbReference type="NCBI Taxonomy" id="35708"/>
    <lineage>
        <taxon>Eukaryota</taxon>
        <taxon>Viridiplantae</taxon>
        <taxon>Streptophyta</taxon>
        <taxon>Embryophyta</taxon>
        <taxon>Tracheophyta</taxon>
        <taxon>Spermatophyta</taxon>
        <taxon>Magnoliopsida</taxon>
        <taxon>Liliopsida</taxon>
        <taxon>Poales</taxon>
        <taxon>Poaceae</taxon>
        <taxon>PACMAD clade</taxon>
        <taxon>Arundinoideae</taxon>
        <taxon>Arundineae</taxon>
        <taxon>Arundo</taxon>
    </lineage>
</organism>
<sequence>MEPRVMQLCCDETLMVILAKFKSFAPVETFNPHLRHLTWTLAEDLLYCFLSAIHPKIKPITGEISVHGFTRKHLLLHKVYLCGCI</sequence>